<dbReference type="PANTHER" id="PTHR13325:SF3">
    <property type="entry name" value="MEMBRANE-BOUND TRANSCRIPTION FACTOR SITE-2 PROTEASE"/>
    <property type="match status" value="1"/>
</dbReference>
<accession>H8I9B8</accession>
<protein>
    <submittedName>
        <fullName evidence="7">Membrane-associated Zn-dependent proteases 1 (M50 family)</fullName>
    </submittedName>
</protein>
<dbReference type="GeneID" id="11970668"/>
<dbReference type="GO" id="GO:0016020">
    <property type="term" value="C:membrane"/>
    <property type="evidence" value="ECO:0007669"/>
    <property type="project" value="InterPro"/>
</dbReference>
<dbReference type="Gene3D" id="2.30.42.10">
    <property type="match status" value="2"/>
</dbReference>
<evidence type="ECO:0000256" key="5">
    <source>
        <dbReference type="SAM" id="Phobius"/>
    </source>
</evidence>
<dbReference type="PRINTS" id="PR01000">
    <property type="entry name" value="SREBPS2PTASE"/>
</dbReference>
<keyword evidence="7" id="KW-0378">Hydrolase</keyword>
<evidence type="ECO:0000256" key="2">
    <source>
        <dbReference type="ARBA" id="ARBA00022692"/>
    </source>
</evidence>
<name>H8I9B8_METCZ</name>
<feature type="transmembrane region" description="Helical" evidence="5">
    <location>
        <begin position="207"/>
        <end position="230"/>
    </location>
</feature>
<evidence type="ECO:0000313" key="8">
    <source>
        <dbReference type="Proteomes" id="UP000005233"/>
    </source>
</evidence>
<dbReference type="OrthoDB" id="15212at2157"/>
<keyword evidence="3 5" id="KW-1133">Transmembrane helix</keyword>
<dbReference type="SMR" id="H8I9B8"/>
<keyword evidence="8" id="KW-1185">Reference proteome</keyword>
<evidence type="ECO:0000256" key="1">
    <source>
        <dbReference type="ARBA" id="ARBA00004127"/>
    </source>
</evidence>
<dbReference type="KEGG" id="mez:Mtc_0774"/>
<feature type="domain" description="PDZ" evidence="6">
    <location>
        <begin position="303"/>
        <end position="374"/>
    </location>
</feature>
<evidence type="ECO:0000256" key="3">
    <source>
        <dbReference type="ARBA" id="ARBA00022989"/>
    </source>
</evidence>
<dbReference type="RefSeq" id="WP_014405375.1">
    <property type="nucleotide sequence ID" value="NC_017034.1"/>
</dbReference>
<dbReference type="eggNOG" id="arCOG00607">
    <property type="taxonomic scope" value="Archaea"/>
</dbReference>
<feature type="transmembrane region" description="Helical" evidence="5">
    <location>
        <begin position="528"/>
        <end position="551"/>
    </location>
</feature>
<dbReference type="InterPro" id="IPR001478">
    <property type="entry name" value="PDZ"/>
</dbReference>
<dbReference type="InterPro" id="IPR008915">
    <property type="entry name" value="Peptidase_M50"/>
</dbReference>
<dbReference type="SMART" id="SM00228">
    <property type="entry name" value="PDZ"/>
    <property type="match status" value="2"/>
</dbReference>
<dbReference type="Pfam" id="PF02163">
    <property type="entry name" value="Peptidase_M50"/>
    <property type="match status" value="1"/>
</dbReference>
<evidence type="ECO:0000259" key="6">
    <source>
        <dbReference type="SMART" id="SM00228"/>
    </source>
</evidence>
<dbReference type="GO" id="GO:0012505">
    <property type="term" value="C:endomembrane system"/>
    <property type="evidence" value="ECO:0007669"/>
    <property type="project" value="UniProtKB-SubCell"/>
</dbReference>
<dbReference type="AlphaFoldDB" id="H8I9B8"/>
<dbReference type="HOGENOM" id="CLU_042134_1_0_2"/>
<dbReference type="STRING" id="1041930.Mtc_0774"/>
<keyword evidence="4 5" id="KW-0472">Membrane</keyword>
<dbReference type="Proteomes" id="UP000005233">
    <property type="component" value="Chromosome"/>
</dbReference>
<dbReference type="InterPro" id="IPR041489">
    <property type="entry name" value="PDZ_6"/>
</dbReference>
<feature type="transmembrane region" description="Helical" evidence="5">
    <location>
        <begin position="6"/>
        <end position="23"/>
    </location>
</feature>
<dbReference type="GO" id="GO:0031293">
    <property type="term" value="P:membrane protein intracellular domain proteolysis"/>
    <property type="evidence" value="ECO:0007669"/>
    <property type="project" value="TreeGrafter"/>
</dbReference>
<dbReference type="GO" id="GO:0005737">
    <property type="term" value="C:cytoplasm"/>
    <property type="evidence" value="ECO:0007669"/>
    <property type="project" value="TreeGrafter"/>
</dbReference>
<dbReference type="InterPro" id="IPR001193">
    <property type="entry name" value="MBTPS2"/>
</dbReference>
<dbReference type="Pfam" id="PF17820">
    <property type="entry name" value="PDZ_6"/>
    <property type="match status" value="1"/>
</dbReference>
<organism evidence="7 8">
    <name type="scientific">Methanocella conradii (strain DSM 24694 / JCM 17849 / CGMCC 1.5162 / HZ254)</name>
    <dbReference type="NCBI Taxonomy" id="1041930"/>
    <lineage>
        <taxon>Archaea</taxon>
        <taxon>Methanobacteriati</taxon>
        <taxon>Methanobacteriota</taxon>
        <taxon>Stenosarchaea group</taxon>
        <taxon>Methanomicrobia</taxon>
        <taxon>Methanocellales</taxon>
        <taxon>Methanocellaceae</taxon>
        <taxon>Methanocella</taxon>
    </lineage>
</organism>
<evidence type="ECO:0000256" key="4">
    <source>
        <dbReference type="ARBA" id="ARBA00023136"/>
    </source>
</evidence>
<dbReference type="PANTHER" id="PTHR13325">
    <property type="entry name" value="PROTEASE M50 MEMBRANE-BOUND TRANSCRIPTION FACTOR SITE 2 PROTEASE"/>
    <property type="match status" value="1"/>
</dbReference>
<feature type="transmembrane region" description="Helical" evidence="5">
    <location>
        <begin position="462"/>
        <end position="485"/>
    </location>
</feature>
<feature type="transmembrane region" description="Helical" evidence="5">
    <location>
        <begin position="123"/>
        <end position="143"/>
    </location>
</feature>
<keyword evidence="7" id="KW-0645">Protease</keyword>
<evidence type="ECO:0000313" key="7">
    <source>
        <dbReference type="EMBL" id="AFC99536.1"/>
    </source>
</evidence>
<sequence>MVDLIWIAAFIVFAIWWLIITDLDRAGILKKHNMTAIGPIVMIRTFKGQKLLDWMARPKGLWRALTLLGMPVVIASMVIMLVTLVGMDVWMLLRMQDLPPPGPANSPQNILAIPGLNQFIPFWWGWVALIVALIAHEFSHAILAKVEGIRVNSLGLMLMPVPIGAFAEIDEEELFGTKSEGTTSDIIGPMETKAPGEGKRKASPRQFVNILGAGVIANFIVAFVAFALLFGPVLGAIAATGTDVVVYEVAPGSPADLAGIKPNMIITSIDGTPVTSVYQLNALLHAIGNNSVTISGLLNNKEVNYTVPVNGTDGVYIVGVMDDDAYPAKQAGIKPNMRLVAINGTPVYNTTGFSEYMNHTLPGQQATLTMADVNGTIANFTVVLGQGAGGHGQIGVYSTDNPIGLSVGQFAKWYLEGLRSMPFSASGWLRIMILPVLQFNGDDPGFSIFQGEFSSLYQPVGWAASFGALVYGLAECLFWIGWLNFNVGLFNCLPMIPLDGGHIFREATRTFMGRFIKDTEVAERVSKAIVNGFAVTLLASIIFTFMAPYLAQWMLG</sequence>
<feature type="domain" description="PDZ" evidence="6">
    <location>
        <begin position="231"/>
        <end position="300"/>
    </location>
</feature>
<dbReference type="eggNOG" id="arCOG04064">
    <property type="taxonomic scope" value="Archaea"/>
</dbReference>
<dbReference type="EMBL" id="CP003243">
    <property type="protein sequence ID" value="AFC99536.1"/>
    <property type="molecule type" value="Genomic_DNA"/>
</dbReference>
<dbReference type="CDD" id="cd06159">
    <property type="entry name" value="S2P-M50_PDZ_Arch"/>
    <property type="match status" value="1"/>
</dbReference>
<proteinExistence type="predicted"/>
<dbReference type="SUPFAM" id="SSF50156">
    <property type="entry name" value="PDZ domain-like"/>
    <property type="match status" value="2"/>
</dbReference>
<reference evidence="7 8" key="1">
    <citation type="journal article" date="2012" name="J. Bacteriol.">
        <title>Complete genome sequence of a thermophilic methanogen, Methanocella conradii HZ254, isolated from Chinese rice field soil.</title>
        <authorList>
            <person name="Lu Z."/>
            <person name="Lu Y."/>
        </authorList>
    </citation>
    <scope>NUCLEOTIDE SEQUENCE [LARGE SCALE GENOMIC DNA]</scope>
    <source>
        <strain evidence="8">DSM 24694 / JCM 17849 / CGMCC 1.5162 / HZ254</strain>
    </source>
</reference>
<dbReference type="GO" id="GO:0004222">
    <property type="term" value="F:metalloendopeptidase activity"/>
    <property type="evidence" value="ECO:0007669"/>
    <property type="project" value="InterPro"/>
</dbReference>
<comment type="subcellular location">
    <subcellularLocation>
        <location evidence="1">Endomembrane system</location>
        <topology evidence="1">Multi-pass membrane protein</topology>
    </subcellularLocation>
</comment>
<keyword evidence="2 5" id="KW-0812">Transmembrane</keyword>
<dbReference type="InterPro" id="IPR036034">
    <property type="entry name" value="PDZ_sf"/>
</dbReference>
<feature type="transmembrane region" description="Helical" evidence="5">
    <location>
        <begin position="65"/>
        <end position="93"/>
    </location>
</feature>
<gene>
    <name evidence="7" type="ordered locus">Mtc_0774</name>
</gene>